<evidence type="ECO:0008006" key="4">
    <source>
        <dbReference type="Google" id="ProtNLM"/>
    </source>
</evidence>
<organism evidence="2 3">
    <name type="scientific">Deinandra increscens subsp. villosa</name>
    <dbReference type="NCBI Taxonomy" id="3103831"/>
    <lineage>
        <taxon>Eukaryota</taxon>
        <taxon>Viridiplantae</taxon>
        <taxon>Streptophyta</taxon>
        <taxon>Embryophyta</taxon>
        <taxon>Tracheophyta</taxon>
        <taxon>Spermatophyta</taxon>
        <taxon>Magnoliopsida</taxon>
        <taxon>eudicotyledons</taxon>
        <taxon>Gunneridae</taxon>
        <taxon>Pentapetalae</taxon>
        <taxon>asterids</taxon>
        <taxon>campanulids</taxon>
        <taxon>Asterales</taxon>
        <taxon>Asteraceae</taxon>
        <taxon>Asteroideae</taxon>
        <taxon>Heliantheae alliance</taxon>
        <taxon>Madieae</taxon>
        <taxon>Madiinae</taxon>
        <taxon>Deinandra</taxon>
    </lineage>
</organism>
<feature type="region of interest" description="Disordered" evidence="1">
    <location>
        <begin position="62"/>
        <end position="112"/>
    </location>
</feature>
<reference evidence="2 3" key="1">
    <citation type="submission" date="2024-04" db="EMBL/GenBank/DDBJ databases">
        <title>The reference genome of an endangered Asteraceae, Deinandra increscens subsp. villosa, native to the Central Coast of California.</title>
        <authorList>
            <person name="Guilliams M."/>
            <person name="Hasenstab-Lehman K."/>
            <person name="Meyer R."/>
            <person name="Mcevoy S."/>
        </authorList>
    </citation>
    <scope>NUCLEOTIDE SEQUENCE [LARGE SCALE GENOMIC DNA]</scope>
    <source>
        <tissue evidence="2">Leaf</tissue>
    </source>
</reference>
<dbReference type="Proteomes" id="UP001408789">
    <property type="component" value="Unassembled WGS sequence"/>
</dbReference>
<feature type="compositionally biased region" description="Basic residues" evidence="1">
    <location>
        <begin position="62"/>
        <end position="73"/>
    </location>
</feature>
<evidence type="ECO:0000313" key="2">
    <source>
        <dbReference type="EMBL" id="KAK9069744.1"/>
    </source>
</evidence>
<gene>
    <name evidence="2" type="ORF">SSX86_010138</name>
</gene>
<name>A0AAP0DEK4_9ASTR</name>
<dbReference type="AlphaFoldDB" id="A0AAP0DEK4"/>
<sequence length="227" mass="25200">MEQNQPILAKKLWSLMRVMFFLLKKNISKTKFFSDLNTMLSKRSKIAGKSLHNLLFHHHHHHHPSAVHRHPHHLPFPTPPPSDDDDDEFSCTTTPQNPLSIISPSHKNHRTHASPPCVDNIVEMLTTAAAASPGFGVGKELRITDSPLSNISPSHKKHRTQAAPPCVDDIVEMLTTEAAASPGFGVGKELRITDSPFPLSNGDGDGKVDEAADRFIMRFYNSLRGEE</sequence>
<dbReference type="EMBL" id="JBCNJP010000012">
    <property type="protein sequence ID" value="KAK9069744.1"/>
    <property type="molecule type" value="Genomic_DNA"/>
</dbReference>
<protein>
    <recommendedName>
        <fullName evidence="4">Avr9/Cf-9 rapidly elicited protein</fullName>
    </recommendedName>
</protein>
<accession>A0AAP0DEK4</accession>
<evidence type="ECO:0000256" key="1">
    <source>
        <dbReference type="SAM" id="MobiDB-lite"/>
    </source>
</evidence>
<dbReference type="PANTHER" id="PTHR33265">
    <property type="entry name" value="AVR9/CF-9 RAPIDLY ELICITED PROTEIN-RELATED"/>
    <property type="match status" value="1"/>
</dbReference>
<keyword evidence="3" id="KW-1185">Reference proteome</keyword>
<comment type="caution">
    <text evidence="2">The sequence shown here is derived from an EMBL/GenBank/DDBJ whole genome shotgun (WGS) entry which is preliminary data.</text>
</comment>
<evidence type="ECO:0000313" key="3">
    <source>
        <dbReference type="Proteomes" id="UP001408789"/>
    </source>
</evidence>
<feature type="compositionally biased region" description="Polar residues" evidence="1">
    <location>
        <begin position="90"/>
        <end position="105"/>
    </location>
</feature>
<dbReference type="PANTHER" id="PTHR33265:SF31">
    <property type="entry name" value="AVR9_CF-9 RAPIDLY ELICITED PROTEIN 146"/>
    <property type="match status" value="1"/>
</dbReference>
<proteinExistence type="predicted"/>